<organism evidence="1 2">
    <name type="scientific">Halococcus hamelinensis 100A6</name>
    <dbReference type="NCBI Taxonomy" id="1132509"/>
    <lineage>
        <taxon>Archaea</taxon>
        <taxon>Methanobacteriati</taxon>
        <taxon>Methanobacteriota</taxon>
        <taxon>Stenosarchaea group</taxon>
        <taxon>Halobacteria</taxon>
        <taxon>Halobacteriales</taxon>
        <taxon>Halococcaceae</taxon>
        <taxon>Halococcus</taxon>
    </lineage>
</organism>
<gene>
    <name evidence="1" type="ORF">C447_03396</name>
</gene>
<dbReference type="OrthoDB" id="199574at2157"/>
<comment type="caution">
    <text evidence="1">The sequence shown here is derived from an EMBL/GenBank/DDBJ whole genome shotgun (WGS) entry which is preliminary data.</text>
</comment>
<accession>M0M4R6</accession>
<reference evidence="1 2" key="1">
    <citation type="journal article" date="2014" name="PLoS Genet.">
        <title>Phylogenetically driven sequencing of extremely halophilic archaea reveals strategies for static and dynamic osmo-response.</title>
        <authorList>
            <person name="Becker E.A."/>
            <person name="Seitzer P.M."/>
            <person name="Tritt A."/>
            <person name="Larsen D."/>
            <person name="Krusor M."/>
            <person name="Yao A.I."/>
            <person name="Wu D."/>
            <person name="Madern D."/>
            <person name="Eisen J.A."/>
            <person name="Darling A.E."/>
            <person name="Facciotti M.T."/>
        </authorList>
    </citation>
    <scope>NUCLEOTIDE SEQUENCE [LARGE SCALE GENOMIC DNA]</scope>
    <source>
        <strain evidence="1 2">100A6</strain>
    </source>
</reference>
<dbReference type="RefSeq" id="WP_007690910.1">
    <property type="nucleotide sequence ID" value="NZ_AOMB01000009.1"/>
</dbReference>
<evidence type="ECO:0000313" key="1">
    <source>
        <dbReference type="EMBL" id="EMA40807.1"/>
    </source>
</evidence>
<evidence type="ECO:0000313" key="2">
    <source>
        <dbReference type="Proteomes" id="UP000011566"/>
    </source>
</evidence>
<keyword evidence="2" id="KW-1185">Reference proteome</keyword>
<dbReference type="EMBL" id="AOMB01000009">
    <property type="protein sequence ID" value="EMA40807.1"/>
    <property type="molecule type" value="Genomic_DNA"/>
</dbReference>
<dbReference type="AlphaFoldDB" id="M0M4R6"/>
<protein>
    <submittedName>
        <fullName evidence="1">Uncharacterized protein</fullName>
    </submittedName>
</protein>
<dbReference type="PATRIC" id="fig|1132509.6.peg.797"/>
<name>M0M4R6_9EURY</name>
<dbReference type="Proteomes" id="UP000011566">
    <property type="component" value="Unassembled WGS sequence"/>
</dbReference>
<proteinExistence type="predicted"/>
<sequence length="214" mass="24495">MKTNVKLEYGSATFEIQALEDDNYKDEVLEMLEFIGEHEDQFEILGEMKSAPKMADSGAEDKSLDEFLPSQTKNEEEENAESDPLYPIASRIKVPVSELNTFLHVEPEEDSPPFVYTEDLDIDARRQVDKQRIVSLIILYLWDECYGYDRMKSTQLKDSLEFSDTSSSGMANMYQGKGDRYFDRRGRGPSATVGLTPPGKRQARKELTQIVNQR</sequence>